<evidence type="ECO:0000313" key="2">
    <source>
        <dbReference type="EMBL" id="CAF4932748.1"/>
    </source>
</evidence>
<protein>
    <submittedName>
        <fullName evidence="2">Uncharacterized protein</fullName>
    </submittedName>
</protein>
<dbReference type="Proteomes" id="UP000663880">
    <property type="component" value="Unassembled WGS sequence"/>
</dbReference>
<gene>
    <name evidence="2" type="ORF">PMACD_LOCUS14001</name>
</gene>
<feature type="compositionally biased region" description="Low complexity" evidence="1">
    <location>
        <begin position="89"/>
        <end position="114"/>
    </location>
</feature>
<sequence>MPYQQRYYDEYDYRRLGRQSRFHRRSGGKFPEYSADSNYDYGRANCRCSCRNCENIKPCCVSICDNCNSQSLVFVPYPVPLVVAITSKSTPNTSTTTTSSTMTTTTTTTTTPSTKTDDLSEITSSTPTYAKIKQLPGFGLSTSPFFNKKRLLLGKKKKCLGGQCSKYRRIDLIDHLLRNEDGRRADNYDDFDVKLGKNHQFGIIPIPDKMALEFMTNMRDMKLNELLQSKV</sequence>
<evidence type="ECO:0000256" key="1">
    <source>
        <dbReference type="SAM" id="MobiDB-lite"/>
    </source>
</evidence>
<comment type="caution">
    <text evidence="2">The sequence shown here is derived from an EMBL/GenBank/DDBJ whole genome shotgun (WGS) entry which is preliminary data.</text>
</comment>
<organism evidence="2 3">
    <name type="scientific">Pieris macdunnoughi</name>
    <dbReference type="NCBI Taxonomy" id="345717"/>
    <lineage>
        <taxon>Eukaryota</taxon>
        <taxon>Metazoa</taxon>
        <taxon>Ecdysozoa</taxon>
        <taxon>Arthropoda</taxon>
        <taxon>Hexapoda</taxon>
        <taxon>Insecta</taxon>
        <taxon>Pterygota</taxon>
        <taxon>Neoptera</taxon>
        <taxon>Endopterygota</taxon>
        <taxon>Lepidoptera</taxon>
        <taxon>Glossata</taxon>
        <taxon>Ditrysia</taxon>
        <taxon>Papilionoidea</taxon>
        <taxon>Pieridae</taxon>
        <taxon>Pierinae</taxon>
        <taxon>Pieris</taxon>
    </lineage>
</organism>
<evidence type="ECO:0000313" key="3">
    <source>
        <dbReference type="Proteomes" id="UP000663880"/>
    </source>
</evidence>
<dbReference type="AlphaFoldDB" id="A0A821WSS9"/>
<proteinExistence type="predicted"/>
<feature type="region of interest" description="Disordered" evidence="1">
    <location>
        <begin position="89"/>
        <end position="121"/>
    </location>
</feature>
<name>A0A821WSS9_9NEOP</name>
<dbReference type="EMBL" id="CAJOBZ010000063">
    <property type="protein sequence ID" value="CAF4932748.1"/>
    <property type="molecule type" value="Genomic_DNA"/>
</dbReference>
<reference evidence="2" key="1">
    <citation type="submission" date="2021-02" db="EMBL/GenBank/DDBJ databases">
        <authorList>
            <person name="Steward A R."/>
        </authorList>
    </citation>
    <scope>NUCLEOTIDE SEQUENCE</scope>
</reference>
<dbReference type="OrthoDB" id="7448126at2759"/>
<keyword evidence="3" id="KW-1185">Reference proteome</keyword>
<accession>A0A821WSS9</accession>